<name>A0A0F3RQI3_ORITS</name>
<dbReference type="GO" id="GO:0004807">
    <property type="term" value="F:triose-phosphate isomerase activity"/>
    <property type="evidence" value="ECO:0007669"/>
    <property type="project" value="UniProtKB-UniRule"/>
</dbReference>
<dbReference type="Proteomes" id="UP000033580">
    <property type="component" value="Unassembled WGS sequence"/>
</dbReference>
<dbReference type="InterPro" id="IPR022896">
    <property type="entry name" value="TrioseP_Isoase_bac/euk"/>
</dbReference>
<dbReference type="CDD" id="cd00311">
    <property type="entry name" value="TIM"/>
    <property type="match status" value="1"/>
</dbReference>
<evidence type="ECO:0000256" key="9">
    <source>
        <dbReference type="RuleBase" id="RU363013"/>
    </source>
</evidence>
<proteinExistence type="inferred from homology"/>
<comment type="subcellular location">
    <subcellularLocation>
        <location evidence="8 9">Cytoplasm</location>
    </subcellularLocation>
</comment>
<dbReference type="NCBIfam" id="TIGR00419">
    <property type="entry name" value="tim"/>
    <property type="match status" value="1"/>
</dbReference>
<evidence type="ECO:0000256" key="5">
    <source>
        <dbReference type="ARBA" id="ARBA00022490"/>
    </source>
</evidence>
<comment type="function">
    <text evidence="8">Involved in the gluconeogenesis. Catalyzes stereospecifically the conversion of dihydroxyacetone phosphate (DHAP) to D-glyceraldehyde-3-phosphate (G3P).</text>
</comment>
<dbReference type="EC" id="5.3.1.1" evidence="8 9"/>
<dbReference type="InterPro" id="IPR020861">
    <property type="entry name" value="Triosephosphate_isomerase_AS"/>
</dbReference>
<comment type="caution">
    <text evidence="8">Lacks conserved residue(s) required for the propagation of feature annotation.</text>
</comment>
<evidence type="ECO:0000313" key="11">
    <source>
        <dbReference type="Proteomes" id="UP000033580"/>
    </source>
</evidence>
<dbReference type="InterPro" id="IPR013785">
    <property type="entry name" value="Aldolase_TIM"/>
</dbReference>
<protein>
    <recommendedName>
        <fullName evidence="8 9">Triosephosphate isomerase</fullName>
        <shortName evidence="8">TIM</shortName>
        <shortName evidence="8">TPI</shortName>
        <ecNumber evidence="8 9">5.3.1.1</ecNumber>
    </recommendedName>
    <alternativeName>
        <fullName evidence="8">Triose-phosphate isomerase</fullName>
    </alternativeName>
</protein>
<reference evidence="10 11" key="1">
    <citation type="submission" date="2015-01" db="EMBL/GenBank/DDBJ databases">
        <title>Genome Sequencing of Rickettsiales.</title>
        <authorList>
            <person name="Daugherty S.C."/>
            <person name="Su Q."/>
            <person name="Abolude K."/>
            <person name="Beier-Sexton M."/>
            <person name="Carlyon J.A."/>
            <person name="Carter R."/>
            <person name="Day N.P."/>
            <person name="Dumler S.J."/>
            <person name="Dyachenko V."/>
            <person name="Godinez A."/>
            <person name="Kurtti T.J."/>
            <person name="Lichay M."/>
            <person name="Mullins K.E."/>
            <person name="Ott S."/>
            <person name="Pappas-Brown V."/>
            <person name="Paris D.H."/>
            <person name="Patel P."/>
            <person name="Richards A.L."/>
            <person name="Sadzewicz L."/>
            <person name="Sears K."/>
            <person name="Seidman D."/>
            <person name="Sengamalay N."/>
            <person name="Stenos J."/>
            <person name="Tallon L.J."/>
            <person name="Vincent G."/>
            <person name="Fraser C.M."/>
            <person name="Munderloh U."/>
            <person name="Dunning-Hotopp J.C."/>
        </authorList>
    </citation>
    <scope>NUCLEOTIDE SEQUENCE [LARGE SCALE GENOMIC DNA]</scope>
    <source>
        <strain evidence="10 11">UT144</strain>
    </source>
</reference>
<comment type="caution">
    <text evidence="10">The sequence shown here is derived from an EMBL/GenBank/DDBJ whole genome shotgun (WGS) entry which is preliminary data.</text>
</comment>
<dbReference type="PANTHER" id="PTHR21139:SF42">
    <property type="entry name" value="TRIOSEPHOSPHATE ISOMERASE"/>
    <property type="match status" value="1"/>
</dbReference>
<dbReference type="UniPathway" id="UPA01066"/>
<dbReference type="PATRIC" id="fig|1441384.3.peg.1408"/>
<evidence type="ECO:0000256" key="2">
    <source>
        <dbReference type="ARBA" id="ARBA00004939"/>
    </source>
</evidence>
<dbReference type="Pfam" id="PF00121">
    <property type="entry name" value="TIM"/>
    <property type="match status" value="1"/>
</dbReference>
<dbReference type="PROSITE" id="PS00171">
    <property type="entry name" value="TIM_1"/>
    <property type="match status" value="1"/>
</dbReference>
<feature type="binding site" evidence="8">
    <location>
        <begin position="8"/>
        <end position="10"/>
    </location>
    <ligand>
        <name>substrate</name>
    </ligand>
</feature>
<feature type="active site" description="Electrophile" evidence="8">
    <location>
        <position position="95"/>
    </location>
</feature>
<dbReference type="GO" id="GO:0046166">
    <property type="term" value="P:glyceraldehyde-3-phosphate biosynthetic process"/>
    <property type="evidence" value="ECO:0007669"/>
    <property type="project" value="TreeGrafter"/>
</dbReference>
<feature type="active site" description="Proton acceptor" evidence="8">
    <location>
        <position position="163"/>
    </location>
</feature>
<dbReference type="UniPathway" id="UPA00138"/>
<sequence length="249" mass="27757">MESIVVSNWKMHFSFSEACNYLNLITSLNSNLNIARMIFAVPNLYLSGLKLKFNDTYHFSAQDVSMITESSGPYTGEISASMLKNLNVNYAIVGHSERRLLFYEDANTIALKVRNCINNAIVPIVCIGEPIEARKNKTYLQYIAQQLSSISFSFTKNIIIAYEPVWSIGSNMIPTIDDIYEVVTMIREIQNRYIPHNIENSVKIVYGGSVSANNINQILTAGVDGVLIGKASLKLESLTTIIKTVQGLD</sequence>
<dbReference type="AlphaFoldDB" id="A0A0F3RQI3"/>
<dbReference type="UniPathway" id="UPA00109">
    <property type="reaction ID" value="UER00189"/>
</dbReference>
<dbReference type="Gene3D" id="3.20.20.70">
    <property type="entry name" value="Aldolase class I"/>
    <property type="match status" value="1"/>
</dbReference>
<dbReference type="InterPro" id="IPR035990">
    <property type="entry name" value="TIM_sf"/>
</dbReference>
<keyword evidence="4 8" id="KW-0312">Gluconeogenesis</keyword>
<evidence type="ECO:0000256" key="3">
    <source>
        <dbReference type="ARBA" id="ARBA00007422"/>
    </source>
</evidence>
<feature type="binding site" evidence="8">
    <location>
        <position position="209"/>
    </location>
    <ligand>
        <name>substrate</name>
    </ligand>
</feature>
<feature type="binding site" evidence="8">
    <location>
        <position position="169"/>
    </location>
    <ligand>
        <name>substrate</name>
    </ligand>
</feature>
<keyword evidence="7 8" id="KW-0413">Isomerase</keyword>
<evidence type="ECO:0000256" key="4">
    <source>
        <dbReference type="ARBA" id="ARBA00022432"/>
    </source>
</evidence>
<comment type="catalytic activity">
    <reaction evidence="8 9">
        <text>D-glyceraldehyde 3-phosphate = dihydroxyacetone phosphate</text>
        <dbReference type="Rhea" id="RHEA:18585"/>
        <dbReference type="ChEBI" id="CHEBI:57642"/>
        <dbReference type="ChEBI" id="CHEBI:59776"/>
        <dbReference type="EC" id="5.3.1.1"/>
    </reaction>
</comment>
<evidence type="ECO:0000256" key="8">
    <source>
        <dbReference type="HAMAP-Rule" id="MF_00147"/>
    </source>
</evidence>
<dbReference type="HAMAP" id="MF_00147_B">
    <property type="entry name" value="TIM_B"/>
    <property type="match status" value="1"/>
</dbReference>
<evidence type="ECO:0000256" key="1">
    <source>
        <dbReference type="ARBA" id="ARBA00000148"/>
    </source>
</evidence>
<dbReference type="SUPFAM" id="SSF51351">
    <property type="entry name" value="Triosephosphate isomerase (TIM)"/>
    <property type="match status" value="1"/>
</dbReference>
<evidence type="ECO:0000313" key="10">
    <source>
        <dbReference type="EMBL" id="KJW07394.1"/>
    </source>
</evidence>
<dbReference type="GO" id="GO:0019563">
    <property type="term" value="P:glycerol catabolic process"/>
    <property type="evidence" value="ECO:0007669"/>
    <property type="project" value="TreeGrafter"/>
</dbReference>
<comment type="subunit">
    <text evidence="8 9">Homodimer.</text>
</comment>
<accession>A0A0F3RQI3</accession>
<keyword evidence="5 8" id="KW-0963">Cytoplasm</keyword>
<organism evidence="10 11">
    <name type="scientific">Orientia tsutsugamushi str. UT144</name>
    <dbReference type="NCBI Taxonomy" id="1441384"/>
    <lineage>
        <taxon>Bacteria</taxon>
        <taxon>Pseudomonadati</taxon>
        <taxon>Pseudomonadota</taxon>
        <taxon>Alphaproteobacteria</taxon>
        <taxon>Rickettsiales</taxon>
        <taxon>Rickettsiaceae</taxon>
        <taxon>Rickettsieae</taxon>
        <taxon>Orientia</taxon>
    </lineage>
</organism>
<gene>
    <name evidence="8 10" type="primary">tpiA</name>
    <name evidence="10" type="ORF">OTUT144_0563</name>
</gene>
<dbReference type="PANTHER" id="PTHR21139">
    <property type="entry name" value="TRIOSEPHOSPHATE ISOMERASE"/>
    <property type="match status" value="1"/>
</dbReference>
<comment type="pathway">
    <text evidence="8 9">Carbohydrate biosynthesis; gluconeogenesis.</text>
</comment>
<comment type="catalytic activity">
    <reaction evidence="1">
        <text>L-erythrulose 1-phosphate = D-erythrulose 4-phosphate</text>
        <dbReference type="Rhea" id="RHEA:49588"/>
        <dbReference type="ChEBI" id="CHEBI:58002"/>
        <dbReference type="ChEBI" id="CHEBI:90796"/>
        <dbReference type="EC" id="5.3.1.33"/>
    </reaction>
</comment>
<comment type="pathway">
    <text evidence="2">Carbohydrate metabolism; erythritol degradation.</text>
</comment>
<comment type="similarity">
    <text evidence="3 8 9">Belongs to the triosephosphate isomerase family.</text>
</comment>
<dbReference type="InterPro" id="IPR000652">
    <property type="entry name" value="Triosephosphate_isomerase"/>
</dbReference>
<dbReference type="GO" id="GO:0006096">
    <property type="term" value="P:glycolytic process"/>
    <property type="evidence" value="ECO:0007669"/>
    <property type="project" value="UniProtKB-UniRule"/>
</dbReference>
<comment type="pathway">
    <text evidence="8 9">Carbohydrate degradation; glycolysis; D-glyceraldehyde 3-phosphate from glycerone phosphate: step 1/1.</text>
</comment>
<dbReference type="EMBL" id="LAOR01000028">
    <property type="protein sequence ID" value="KJW07394.1"/>
    <property type="molecule type" value="Genomic_DNA"/>
</dbReference>
<evidence type="ECO:0000256" key="6">
    <source>
        <dbReference type="ARBA" id="ARBA00023152"/>
    </source>
</evidence>
<dbReference type="GO" id="GO:0005829">
    <property type="term" value="C:cytosol"/>
    <property type="evidence" value="ECO:0007669"/>
    <property type="project" value="TreeGrafter"/>
</dbReference>
<keyword evidence="6 8" id="KW-0324">Glycolysis</keyword>
<dbReference type="PROSITE" id="PS51440">
    <property type="entry name" value="TIM_2"/>
    <property type="match status" value="1"/>
</dbReference>
<evidence type="ECO:0000256" key="7">
    <source>
        <dbReference type="ARBA" id="ARBA00023235"/>
    </source>
</evidence>
<dbReference type="GO" id="GO:0006094">
    <property type="term" value="P:gluconeogenesis"/>
    <property type="evidence" value="ECO:0007669"/>
    <property type="project" value="UniProtKB-UniRule"/>
</dbReference>